<dbReference type="AlphaFoldDB" id="A0A0A9AYI7"/>
<accession>A0A0A9AYI7</accession>
<dbReference type="EMBL" id="GBRH01241729">
    <property type="protein sequence ID" value="JAD56166.1"/>
    <property type="molecule type" value="Transcribed_RNA"/>
</dbReference>
<name>A0A0A9AYI7_ARUDO</name>
<reference evidence="1" key="1">
    <citation type="submission" date="2014-09" db="EMBL/GenBank/DDBJ databases">
        <authorList>
            <person name="Magalhaes I.L.F."/>
            <person name="Oliveira U."/>
            <person name="Santos F.R."/>
            <person name="Vidigal T.H.D.A."/>
            <person name="Brescovit A.D."/>
            <person name="Santos A.J."/>
        </authorList>
    </citation>
    <scope>NUCLEOTIDE SEQUENCE</scope>
    <source>
        <tissue evidence="1">Shoot tissue taken approximately 20 cm above the soil surface</tissue>
    </source>
</reference>
<protein>
    <submittedName>
        <fullName evidence="1">Uncharacterized protein</fullName>
    </submittedName>
</protein>
<reference evidence="1" key="2">
    <citation type="journal article" date="2015" name="Data Brief">
        <title>Shoot transcriptome of the giant reed, Arundo donax.</title>
        <authorList>
            <person name="Barrero R.A."/>
            <person name="Guerrero F.D."/>
            <person name="Moolhuijzen P."/>
            <person name="Goolsby J.A."/>
            <person name="Tidwell J."/>
            <person name="Bellgard S.E."/>
            <person name="Bellgard M.I."/>
        </authorList>
    </citation>
    <scope>NUCLEOTIDE SEQUENCE</scope>
    <source>
        <tissue evidence="1">Shoot tissue taken approximately 20 cm above the soil surface</tissue>
    </source>
</reference>
<sequence length="82" mass="9440">MIEPMWFCILPALQYVVSLYFHNFSNADIHSHLFSCGGKMARNIGYAEIHHWLVIFLKYVHVSNLLVGSILKIEDGFGQVRC</sequence>
<proteinExistence type="predicted"/>
<evidence type="ECO:0000313" key="1">
    <source>
        <dbReference type="EMBL" id="JAD56166.1"/>
    </source>
</evidence>
<organism evidence="1">
    <name type="scientific">Arundo donax</name>
    <name type="common">Giant reed</name>
    <name type="synonym">Donax arundinaceus</name>
    <dbReference type="NCBI Taxonomy" id="35708"/>
    <lineage>
        <taxon>Eukaryota</taxon>
        <taxon>Viridiplantae</taxon>
        <taxon>Streptophyta</taxon>
        <taxon>Embryophyta</taxon>
        <taxon>Tracheophyta</taxon>
        <taxon>Spermatophyta</taxon>
        <taxon>Magnoliopsida</taxon>
        <taxon>Liliopsida</taxon>
        <taxon>Poales</taxon>
        <taxon>Poaceae</taxon>
        <taxon>PACMAD clade</taxon>
        <taxon>Arundinoideae</taxon>
        <taxon>Arundineae</taxon>
        <taxon>Arundo</taxon>
    </lineage>
</organism>